<dbReference type="KEGG" id="mis:MICPUN_60818"/>
<organism evidence="1 2">
    <name type="scientific">Micromonas commoda (strain RCC299 / NOUM17 / CCMP2709)</name>
    <name type="common">Picoplanktonic green alga</name>
    <dbReference type="NCBI Taxonomy" id="296587"/>
    <lineage>
        <taxon>Eukaryota</taxon>
        <taxon>Viridiplantae</taxon>
        <taxon>Chlorophyta</taxon>
        <taxon>Mamiellophyceae</taxon>
        <taxon>Mamiellales</taxon>
        <taxon>Mamiellaceae</taxon>
        <taxon>Micromonas</taxon>
    </lineage>
</organism>
<dbReference type="RefSeq" id="XP_002507975.1">
    <property type="nucleotide sequence ID" value="XM_002507929.1"/>
</dbReference>
<evidence type="ECO:0000313" key="1">
    <source>
        <dbReference type="EMBL" id="ACO69233.1"/>
    </source>
</evidence>
<keyword evidence="2" id="KW-1185">Reference proteome</keyword>
<dbReference type="Proteomes" id="UP000002009">
    <property type="component" value="Chromosome 8"/>
</dbReference>
<dbReference type="InParanoid" id="C1FGC5"/>
<dbReference type="GeneID" id="8245609"/>
<gene>
    <name evidence="1" type="ORF">MICPUN_60818</name>
</gene>
<dbReference type="AlphaFoldDB" id="C1FGC5"/>
<accession>C1FGC5</accession>
<dbReference type="EMBL" id="CP001575">
    <property type="protein sequence ID" value="ACO69233.1"/>
    <property type="molecule type" value="Genomic_DNA"/>
</dbReference>
<name>C1FGC5_MICCC</name>
<sequence length="84" mass="9179">MDARVGKRQCAMREAPTRDCEGLARARPFAFVEYTTHAGVMTGTPGTCLHSADCSETHTRVFSLAHTSATVWETAVDYLRCAIS</sequence>
<evidence type="ECO:0000313" key="2">
    <source>
        <dbReference type="Proteomes" id="UP000002009"/>
    </source>
</evidence>
<proteinExistence type="predicted"/>
<protein>
    <submittedName>
        <fullName evidence="1">Uncharacterized protein</fullName>
    </submittedName>
</protein>
<reference evidence="1 2" key="1">
    <citation type="journal article" date="2009" name="Science">
        <title>Green evolution and dynamic adaptations revealed by genomes of the marine picoeukaryotes Micromonas.</title>
        <authorList>
            <person name="Worden A.Z."/>
            <person name="Lee J.H."/>
            <person name="Mock T."/>
            <person name="Rouze P."/>
            <person name="Simmons M.P."/>
            <person name="Aerts A.L."/>
            <person name="Allen A.E."/>
            <person name="Cuvelier M.L."/>
            <person name="Derelle E."/>
            <person name="Everett M.V."/>
            <person name="Foulon E."/>
            <person name="Grimwood J."/>
            <person name="Gundlach H."/>
            <person name="Henrissat B."/>
            <person name="Napoli C."/>
            <person name="McDonald S.M."/>
            <person name="Parker M.S."/>
            <person name="Rombauts S."/>
            <person name="Salamov A."/>
            <person name="Von Dassow P."/>
            <person name="Badger J.H."/>
            <person name="Coutinho P.M."/>
            <person name="Demir E."/>
            <person name="Dubchak I."/>
            <person name="Gentemann C."/>
            <person name="Eikrem W."/>
            <person name="Gready J.E."/>
            <person name="John U."/>
            <person name="Lanier W."/>
            <person name="Lindquist E.A."/>
            <person name="Lucas S."/>
            <person name="Mayer K.F."/>
            <person name="Moreau H."/>
            <person name="Not F."/>
            <person name="Otillar R."/>
            <person name="Panaud O."/>
            <person name="Pangilinan J."/>
            <person name="Paulsen I."/>
            <person name="Piegu B."/>
            <person name="Poliakov A."/>
            <person name="Robbens S."/>
            <person name="Schmutz J."/>
            <person name="Toulza E."/>
            <person name="Wyss T."/>
            <person name="Zelensky A."/>
            <person name="Zhou K."/>
            <person name="Armbrust E.V."/>
            <person name="Bhattacharya D."/>
            <person name="Goodenough U.W."/>
            <person name="Van de Peer Y."/>
            <person name="Grigoriev I.V."/>
        </authorList>
    </citation>
    <scope>NUCLEOTIDE SEQUENCE [LARGE SCALE GENOMIC DNA]</scope>
    <source>
        <strain evidence="2">RCC299 / NOUM17</strain>
    </source>
</reference>